<feature type="region of interest" description="Disordered" evidence="1">
    <location>
        <begin position="25"/>
        <end position="49"/>
    </location>
</feature>
<gene>
    <name evidence="2" type="ORF">GCM10010326_24850</name>
</gene>
<organism evidence="2 3">
    <name type="scientific">Streptomyces xanthochromogenes</name>
    <dbReference type="NCBI Taxonomy" id="67384"/>
    <lineage>
        <taxon>Bacteria</taxon>
        <taxon>Bacillati</taxon>
        <taxon>Actinomycetota</taxon>
        <taxon>Actinomycetes</taxon>
        <taxon>Kitasatosporales</taxon>
        <taxon>Streptomycetaceae</taxon>
        <taxon>Streptomyces</taxon>
    </lineage>
</organism>
<evidence type="ECO:0000256" key="1">
    <source>
        <dbReference type="SAM" id="MobiDB-lite"/>
    </source>
</evidence>
<sequence length="207" mass="21020">MKRNVMRGAATAALAAAVLTGCGEEEKPKPAAAPGASSPARPSTAAGGSVGATGSACALPASFDLVAKWKPKAVAAGSPLAGLAQQGPFRMACEIDAKPAGNIGFLRAWTGTASSGTPRAALESFVGADRTASRATYKETRAGSLPAAEVVYETYSKLLDESKQEHALAVVTPKGTLVLHLGGLDTQEHRAMLPAYELAKGSMRLAS</sequence>
<dbReference type="RefSeq" id="WP_229892459.1">
    <property type="nucleotide sequence ID" value="NZ_BMUU01000003.1"/>
</dbReference>
<accession>A0ABQ3A1Z3</accession>
<reference evidence="3" key="1">
    <citation type="journal article" date="2019" name="Int. J. Syst. Evol. Microbiol.">
        <title>The Global Catalogue of Microorganisms (GCM) 10K type strain sequencing project: providing services to taxonomists for standard genome sequencing and annotation.</title>
        <authorList>
            <consortium name="The Broad Institute Genomics Platform"/>
            <consortium name="The Broad Institute Genome Sequencing Center for Infectious Disease"/>
            <person name="Wu L."/>
            <person name="Ma J."/>
        </authorList>
    </citation>
    <scope>NUCLEOTIDE SEQUENCE [LARGE SCALE GENOMIC DNA]</scope>
    <source>
        <strain evidence="3">JCM 4594</strain>
    </source>
</reference>
<evidence type="ECO:0000313" key="3">
    <source>
        <dbReference type="Proteomes" id="UP000600946"/>
    </source>
</evidence>
<proteinExistence type="predicted"/>
<comment type="caution">
    <text evidence="2">The sequence shown here is derived from an EMBL/GenBank/DDBJ whole genome shotgun (WGS) entry which is preliminary data.</text>
</comment>
<dbReference type="Pfam" id="PF18966">
    <property type="entry name" value="Lipoprotein_23"/>
    <property type="match status" value="1"/>
</dbReference>
<dbReference type="Proteomes" id="UP000600946">
    <property type="component" value="Unassembled WGS sequence"/>
</dbReference>
<dbReference type="EMBL" id="BMUU01000003">
    <property type="protein sequence ID" value="GGY29931.1"/>
    <property type="molecule type" value="Genomic_DNA"/>
</dbReference>
<evidence type="ECO:0008006" key="4">
    <source>
        <dbReference type="Google" id="ProtNLM"/>
    </source>
</evidence>
<evidence type="ECO:0000313" key="2">
    <source>
        <dbReference type="EMBL" id="GGY29931.1"/>
    </source>
</evidence>
<keyword evidence="3" id="KW-1185">Reference proteome</keyword>
<feature type="compositionally biased region" description="Low complexity" evidence="1">
    <location>
        <begin position="30"/>
        <end position="49"/>
    </location>
</feature>
<name>A0ABQ3A1Z3_9ACTN</name>
<dbReference type="InterPro" id="IPR044058">
    <property type="entry name" value="Lipoprotein_23"/>
</dbReference>
<protein>
    <recommendedName>
        <fullName evidence="4">Lipoprotein</fullName>
    </recommendedName>
</protein>
<dbReference type="GeneID" id="96290454"/>
<dbReference type="PROSITE" id="PS51257">
    <property type="entry name" value="PROKAR_LIPOPROTEIN"/>
    <property type="match status" value="1"/>
</dbReference>